<sequence>MLTYVTTEGKDQTNRKAVDALDPTVKTAMFRTATGLQVDYAFPELGLTFSMQYELTDAGFKARVPTDGIKEEGKFAVFSLDVLPYFGAAAVGEDGYLFVPDGPGGLIRFRGDRANISKGYIHQVYGLEPTNMINFNRSGERREDISYPVFGIKRGDRAFVAMISRGGDSSNIAAMPPGLKSSFYNVFASQIYREDYLFMRSRESTPIKAVQKQRLETDREIEYRFLSGDEADYVGMAGAYRDYLADNGMLGEPLKPVENIPLYLKIMGGTFNESYGRVQYFPATTFAQATEMVKGLQERGVANMEVVYYGWQNMGGYRLDDRFPIEKKLGGTSAAKAFAEEMRKRSIGVRFYDDFVWLNTANTGLSPKSSGIRGTDGTVSVFEGWFLSKPARTVDMAYEAIRKLKDIGVTGVQFDMLGEIVFHDYDPGAIATRSDTISIYEGLLDYTRRTLGSAGVYRGNQYSLANVDYIDYFPHESSYDFMIDETVPFYPIAVHGYAAYAFDEGNLRNDVETEFLKAIEYGAVPSFFLTYEESRKLRDGGLYFLFSSQYEKWADKIGAEYKQFDQLANVFSQRIVDHEKLDGSRFATTYEDGTRVVVDYGNLTFAVEKGAGT</sequence>
<evidence type="ECO:0000313" key="1">
    <source>
        <dbReference type="EMBL" id="MFC7153351.1"/>
    </source>
</evidence>
<organism evidence="1 2">
    <name type="scientific">Cohnella cellulosilytica</name>
    <dbReference type="NCBI Taxonomy" id="986710"/>
    <lineage>
        <taxon>Bacteria</taxon>
        <taxon>Bacillati</taxon>
        <taxon>Bacillota</taxon>
        <taxon>Bacilli</taxon>
        <taxon>Bacillales</taxon>
        <taxon>Paenibacillaceae</taxon>
        <taxon>Cohnella</taxon>
    </lineage>
</organism>
<dbReference type="SUPFAM" id="SSF51445">
    <property type="entry name" value="(Trans)glycosidases"/>
    <property type="match status" value="1"/>
</dbReference>
<accession>A0ABW2FJP2</accession>
<dbReference type="InterPro" id="IPR043751">
    <property type="entry name" value="DUF5696"/>
</dbReference>
<dbReference type="EMBL" id="JBHTAI010000033">
    <property type="protein sequence ID" value="MFC7153351.1"/>
    <property type="molecule type" value="Genomic_DNA"/>
</dbReference>
<proteinExistence type="predicted"/>
<comment type="caution">
    <text evidence="1">The sequence shown here is derived from an EMBL/GenBank/DDBJ whole genome shotgun (WGS) entry which is preliminary data.</text>
</comment>
<name>A0ABW2FJP2_9BACL</name>
<dbReference type="RefSeq" id="WP_378052361.1">
    <property type="nucleotide sequence ID" value="NZ_JBHMDN010000048.1"/>
</dbReference>
<protein>
    <submittedName>
        <fullName evidence="1">DUF5696 domain-containing protein</fullName>
    </submittedName>
</protein>
<evidence type="ECO:0000313" key="2">
    <source>
        <dbReference type="Proteomes" id="UP001596378"/>
    </source>
</evidence>
<dbReference type="InterPro" id="IPR017853">
    <property type="entry name" value="GH"/>
</dbReference>
<dbReference type="Pfam" id="PF18952">
    <property type="entry name" value="DUF5696"/>
    <property type="match status" value="1"/>
</dbReference>
<gene>
    <name evidence="1" type="ORF">ACFQMJ_32910</name>
</gene>
<keyword evidence="2" id="KW-1185">Reference proteome</keyword>
<dbReference type="Proteomes" id="UP001596378">
    <property type="component" value="Unassembled WGS sequence"/>
</dbReference>
<reference evidence="2" key="1">
    <citation type="journal article" date="2019" name="Int. J. Syst. Evol. Microbiol.">
        <title>The Global Catalogue of Microorganisms (GCM) 10K type strain sequencing project: providing services to taxonomists for standard genome sequencing and annotation.</title>
        <authorList>
            <consortium name="The Broad Institute Genomics Platform"/>
            <consortium name="The Broad Institute Genome Sequencing Center for Infectious Disease"/>
            <person name="Wu L."/>
            <person name="Ma J."/>
        </authorList>
    </citation>
    <scope>NUCLEOTIDE SEQUENCE [LARGE SCALE GENOMIC DNA]</scope>
    <source>
        <strain evidence="2">KCTC 12907</strain>
    </source>
</reference>